<dbReference type="Gene3D" id="3.10.490.10">
    <property type="entry name" value="Gamma-glutamyl cyclotransferase-like"/>
    <property type="match status" value="1"/>
</dbReference>
<dbReference type="AlphaFoldDB" id="A0A9W8UMM6"/>
<evidence type="ECO:0000256" key="1">
    <source>
        <dbReference type="ARBA" id="ARBA00012346"/>
    </source>
</evidence>
<dbReference type="EC" id="4.3.2.9" evidence="1"/>
<keyword evidence="8" id="KW-1185">Reference proteome</keyword>
<evidence type="ECO:0000313" key="7">
    <source>
        <dbReference type="EMBL" id="KAJ4153356.1"/>
    </source>
</evidence>
<comment type="caution">
    <text evidence="7">The sequence shown here is derived from an EMBL/GenBank/DDBJ whole genome shotgun (WGS) entry which is preliminary data.</text>
</comment>
<feature type="region of interest" description="Disordered" evidence="5">
    <location>
        <begin position="1"/>
        <end position="43"/>
    </location>
</feature>
<dbReference type="SUPFAM" id="SSF110857">
    <property type="entry name" value="Gamma-glutamyl cyclotransferase-like"/>
    <property type="match status" value="1"/>
</dbReference>
<feature type="compositionally biased region" description="Polar residues" evidence="5">
    <location>
        <begin position="16"/>
        <end position="25"/>
    </location>
</feature>
<dbReference type="InterPro" id="IPR017939">
    <property type="entry name" value="G-Glutamylcylcotransferase"/>
</dbReference>
<keyword evidence="2" id="KW-0456">Lyase</keyword>
<evidence type="ECO:0000256" key="4">
    <source>
        <dbReference type="PIRSR" id="PIRSR617939-2"/>
    </source>
</evidence>
<dbReference type="GeneID" id="80897005"/>
<sequence length="219" mass="24593">MRGRRTSLAPKAASKWSESVKTLTFTPEHEERDSQPSQSSQMTIVDDERHEVLYFAYGSNLSTEQMRSRCPFSTAIGLGFLPSWRWIINERGFANIVSPTHPSSSSNAPADTAGGVYGLLYLLPPRDEESLDVFEGVPGAYGKVQCQVRWVRDGDGKPIPGGGETVTALVYVDERRTGDGTPRQEYIGRMERGIEDAVRNWGLEEEYANRVMRKWWKCA</sequence>
<feature type="active site" description="Proton acceptor" evidence="3">
    <location>
        <position position="135"/>
    </location>
</feature>
<name>A0A9W8UMM6_AKAMU</name>
<dbReference type="EMBL" id="JAJHUN010000008">
    <property type="protein sequence ID" value="KAJ4153356.1"/>
    <property type="molecule type" value="Genomic_DNA"/>
</dbReference>
<dbReference type="Pfam" id="PF06094">
    <property type="entry name" value="GGACT"/>
    <property type="match status" value="1"/>
</dbReference>
<feature type="domain" description="Gamma-glutamylcyclotransferase AIG2-like" evidence="6">
    <location>
        <begin position="54"/>
        <end position="175"/>
    </location>
</feature>
<feature type="binding site" evidence="4">
    <location>
        <position position="186"/>
    </location>
    <ligand>
        <name>substrate</name>
    </ligand>
</feature>
<protein>
    <recommendedName>
        <fullName evidence="1">gamma-glutamylcyclotransferase</fullName>
        <ecNumber evidence="1">4.3.2.9</ecNumber>
    </recommendedName>
</protein>
<dbReference type="PANTHER" id="PTHR12935">
    <property type="entry name" value="GAMMA-GLUTAMYLCYCLOTRANSFERASE"/>
    <property type="match status" value="1"/>
</dbReference>
<gene>
    <name evidence="7" type="ORF">LMH87_009846</name>
</gene>
<proteinExistence type="predicted"/>
<accession>A0A9W8UMM6</accession>
<evidence type="ECO:0000256" key="3">
    <source>
        <dbReference type="PIRSR" id="PIRSR617939-1"/>
    </source>
</evidence>
<evidence type="ECO:0000259" key="6">
    <source>
        <dbReference type="Pfam" id="PF06094"/>
    </source>
</evidence>
<organism evidence="7 8">
    <name type="scientific">Akanthomyces muscarius</name>
    <name type="common">Entomopathogenic fungus</name>
    <name type="synonym">Lecanicillium muscarium</name>
    <dbReference type="NCBI Taxonomy" id="2231603"/>
    <lineage>
        <taxon>Eukaryota</taxon>
        <taxon>Fungi</taxon>
        <taxon>Dikarya</taxon>
        <taxon>Ascomycota</taxon>
        <taxon>Pezizomycotina</taxon>
        <taxon>Sordariomycetes</taxon>
        <taxon>Hypocreomycetidae</taxon>
        <taxon>Hypocreales</taxon>
        <taxon>Cordycipitaceae</taxon>
        <taxon>Akanthomyces</taxon>
    </lineage>
</organism>
<dbReference type="InterPro" id="IPR036568">
    <property type="entry name" value="GGCT-like_sf"/>
</dbReference>
<dbReference type="CDD" id="cd06661">
    <property type="entry name" value="GGCT_like"/>
    <property type="match status" value="1"/>
</dbReference>
<dbReference type="InterPro" id="IPR009288">
    <property type="entry name" value="AIG2-like_dom"/>
</dbReference>
<evidence type="ECO:0000256" key="5">
    <source>
        <dbReference type="SAM" id="MobiDB-lite"/>
    </source>
</evidence>
<dbReference type="PANTHER" id="PTHR12935:SF0">
    <property type="entry name" value="GAMMA-GLUTAMYLCYCLOTRANSFERASE"/>
    <property type="match status" value="1"/>
</dbReference>
<dbReference type="RefSeq" id="XP_056054014.1">
    <property type="nucleotide sequence ID" value="XM_056196913.1"/>
</dbReference>
<dbReference type="KEGG" id="amus:LMH87_009846"/>
<evidence type="ECO:0000256" key="2">
    <source>
        <dbReference type="ARBA" id="ARBA00023239"/>
    </source>
</evidence>
<dbReference type="InterPro" id="IPR013024">
    <property type="entry name" value="GGCT-like"/>
</dbReference>
<dbReference type="Proteomes" id="UP001144673">
    <property type="component" value="Chromosome 5"/>
</dbReference>
<evidence type="ECO:0000313" key="8">
    <source>
        <dbReference type="Proteomes" id="UP001144673"/>
    </source>
</evidence>
<feature type="binding site" evidence="4">
    <location>
        <begin position="54"/>
        <end position="59"/>
    </location>
    <ligand>
        <name>substrate</name>
    </ligand>
</feature>
<dbReference type="GO" id="GO:0003839">
    <property type="term" value="F:gamma-glutamylcyclotransferase activity"/>
    <property type="evidence" value="ECO:0007669"/>
    <property type="project" value="UniProtKB-EC"/>
</dbReference>
<reference evidence="7" key="1">
    <citation type="journal article" date="2023" name="Access Microbiol">
        <title>De-novo genome assembly for Akanthomyces muscarius, a biocontrol agent of insect agricultural pests.</title>
        <authorList>
            <person name="Erdos Z."/>
            <person name="Studholme D.J."/>
            <person name="Raymond B."/>
            <person name="Sharma M."/>
        </authorList>
    </citation>
    <scope>NUCLEOTIDE SEQUENCE</scope>
    <source>
        <strain evidence="7">Ve6</strain>
    </source>
</reference>